<keyword evidence="1" id="KW-0472">Membrane</keyword>
<feature type="transmembrane region" description="Helical" evidence="1">
    <location>
        <begin position="38"/>
        <end position="57"/>
    </location>
</feature>
<gene>
    <name evidence="2" type="ORF">EZS27_041289</name>
</gene>
<dbReference type="Pfam" id="PF20482">
    <property type="entry name" value="DUF6722"/>
    <property type="match status" value="1"/>
</dbReference>
<name>A0A5J4PES7_9ZZZZ</name>
<feature type="transmembrane region" description="Helical" evidence="1">
    <location>
        <begin position="63"/>
        <end position="84"/>
    </location>
</feature>
<organism evidence="2">
    <name type="scientific">termite gut metagenome</name>
    <dbReference type="NCBI Taxonomy" id="433724"/>
    <lineage>
        <taxon>unclassified sequences</taxon>
        <taxon>metagenomes</taxon>
        <taxon>organismal metagenomes</taxon>
    </lineage>
</organism>
<feature type="transmembrane region" description="Helical" evidence="1">
    <location>
        <begin position="6"/>
        <end position="26"/>
    </location>
</feature>
<dbReference type="AlphaFoldDB" id="A0A5J4PES7"/>
<keyword evidence="1" id="KW-1133">Transmembrane helix</keyword>
<evidence type="ECO:0000256" key="1">
    <source>
        <dbReference type="SAM" id="Phobius"/>
    </source>
</evidence>
<comment type="caution">
    <text evidence="2">The sequence shown here is derived from an EMBL/GenBank/DDBJ whole genome shotgun (WGS) entry which is preliminary data.</text>
</comment>
<sequence length="91" mass="10385">KTYRMSVVTVAFCFLINNCYLCNAVINARVMKKDWGKWLMDVAKYVATAFLISSFLGGIERRWIMYLASIVAVVSALIVGLWLITKDKKEN</sequence>
<dbReference type="EMBL" id="SNRY01009452">
    <property type="protein sequence ID" value="KAA6307044.1"/>
    <property type="molecule type" value="Genomic_DNA"/>
</dbReference>
<reference evidence="2" key="1">
    <citation type="submission" date="2019-03" db="EMBL/GenBank/DDBJ databases">
        <title>Single cell metagenomics reveals metabolic interactions within the superorganism composed of flagellate Streblomastix strix and complex community of Bacteroidetes bacteria on its surface.</title>
        <authorList>
            <person name="Treitli S.C."/>
            <person name="Kolisko M."/>
            <person name="Husnik F."/>
            <person name="Keeling P."/>
            <person name="Hampl V."/>
        </authorList>
    </citation>
    <scope>NUCLEOTIDE SEQUENCE</scope>
    <source>
        <strain evidence="2">STM</strain>
    </source>
</reference>
<evidence type="ECO:0000313" key="2">
    <source>
        <dbReference type="EMBL" id="KAA6307044.1"/>
    </source>
</evidence>
<feature type="non-terminal residue" evidence="2">
    <location>
        <position position="1"/>
    </location>
</feature>
<keyword evidence="1" id="KW-0812">Transmembrane</keyword>
<dbReference type="InterPro" id="IPR046568">
    <property type="entry name" value="DUF6722"/>
</dbReference>
<protein>
    <submittedName>
        <fullName evidence="2">Uncharacterized protein</fullName>
    </submittedName>
</protein>
<proteinExistence type="predicted"/>
<accession>A0A5J4PES7</accession>